<dbReference type="Pfam" id="PF12705">
    <property type="entry name" value="PDDEXK_1"/>
    <property type="match status" value="2"/>
</dbReference>
<dbReference type="Proteomes" id="UP000321026">
    <property type="component" value="Unassembled WGS sequence"/>
</dbReference>
<dbReference type="EMBL" id="SSDS01000060">
    <property type="protein sequence ID" value="TXG76898.1"/>
    <property type="molecule type" value="Genomic_DNA"/>
</dbReference>
<reference evidence="2 3" key="1">
    <citation type="submission" date="2018-09" db="EMBL/GenBank/DDBJ databases">
        <title>Metagenome Assembled Genomes from an Advanced Water Purification Facility.</title>
        <authorList>
            <person name="Stamps B.W."/>
            <person name="Spear J.R."/>
        </authorList>
    </citation>
    <scope>NUCLEOTIDE SEQUENCE [LARGE SCALE GENOMIC DNA]</scope>
    <source>
        <strain evidence="2">Bin_63_2</strain>
    </source>
</reference>
<feature type="domain" description="PD-(D/E)XK endonuclease-like" evidence="1">
    <location>
        <begin position="94"/>
        <end position="227"/>
    </location>
</feature>
<feature type="domain" description="PD-(D/E)XK endonuclease-like" evidence="1">
    <location>
        <begin position="7"/>
        <end position="54"/>
    </location>
</feature>
<comment type="caution">
    <text evidence="2">The sequence shown here is derived from an EMBL/GenBank/DDBJ whole genome shotgun (WGS) entry which is preliminary data.</text>
</comment>
<dbReference type="InterPro" id="IPR038726">
    <property type="entry name" value="PDDEXK_AddAB-type"/>
</dbReference>
<name>A0A5C7J6A3_9BACT</name>
<protein>
    <recommendedName>
        <fullName evidence="1">PD-(D/E)XK endonuclease-like domain-containing protein</fullName>
    </recommendedName>
</protein>
<dbReference type="InterPro" id="IPR011604">
    <property type="entry name" value="PDDEXK-like_dom_sf"/>
</dbReference>
<evidence type="ECO:0000259" key="1">
    <source>
        <dbReference type="Pfam" id="PF12705"/>
    </source>
</evidence>
<organism evidence="2 3">
    <name type="scientific">Candidatus Dojkabacteria bacterium</name>
    <dbReference type="NCBI Taxonomy" id="2099670"/>
    <lineage>
        <taxon>Bacteria</taxon>
        <taxon>Candidatus Dojkabacteria</taxon>
    </lineage>
</organism>
<proteinExistence type="predicted"/>
<evidence type="ECO:0000313" key="2">
    <source>
        <dbReference type="EMBL" id="TXG76898.1"/>
    </source>
</evidence>
<dbReference type="Gene3D" id="3.90.320.10">
    <property type="match status" value="1"/>
</dbReference>
<sequence>MSSKWILSATEIETFETCRRKWGYLYLDGIKPPQSPATELGKSVHKIIEKHLIGYPIDYESSEGQIASAGLRYLPKTLPKDNVEHAFVFIKDDHIFHGCIDFFERVGDQTWLIGDHKTSSSLSTTLSRDELKKNIQANIYAQWAFTEKGAEAVKLKWIYYRTKGKPQAKCVEAELKKHEASSFFEHLLSVATDIKEVVKIKPDSSALPKNTSACFKYGRCPFYATCKNSPAPQAKPLLSPINIEESFMASSFHLYVDCVPTKNDGNYQRTMELSELLEPVLNKIKTEKELSHYRLAGYGQHVGLIANYLREHLMKEAYDNSTAILSSAKTPEGCDTLQTLTSQAGLVVRGF</sequence>
<accession>A0A5C7J6A3</accession>
<dbReference type="AlphaFoldDB" id="A0A5C7J6A3"/>
<evidence type="ECO:0000313" key="3">
    <source>
        <dbReference type="Proteomes" id="UP000321026"/>
    </source>
</evidence>
<gene>
    <name evidence="2" type="ORF">E6Q11_03760</name>
</gene>